<accession>A0A8R1YXC3</accession>
<dbReference type="AlphaFoldDB" id="A0A2A6BHR3"/>
<sequence length="86" mass="9716">MWCGVWSTASGVLKDEVKLDKVDATLHGVLASKFELMEISITVPKNKAPLFELCVKLRNAPFNIKQRMRRTFYGRNAPSVSFCLVN</sequence>
<reference evidence="1" key="2">
    <citation type="submission" date="2022-06" db="UniProtKB">
        <authorList>
            <consortium name="EnsemblMetazoa"/>
        </authorList>
    </citation>
    <scope>IDENTIFICATION</scope>
    <source>
        <strain evidence="1">PS312</strain>
    </source>
</reference>
<evidence type="ECO:0000313" key="2">
    <source>
        <dbReference type="Proteomes" id="UP000005239"/>
    </source>
</evidence>
<name>A0A2A6BHR3_PRIPA</name>
<protein>
    <submittedName>
        <fullName evidence="1">Uncharacterized protein</fullName>
    </submittedName>
</protein>
<organism evidence="1 2">
    <name type="scientific">Pristionchus pacificus</name>
    <name type="common">Parasitic nematode worm</name>
    <dbReference type="NCBI Taxonomy" id="54126"/>
    <lineage>
        <taxon>Eukaryota</taxon>
        <taxon>Metazoa</taxon>
        <taxon>Ecdysozoa</taxon>
        <taxon>Nematoda</taxon>
        <taxon>Chromadorea</taxon>
        <taxon>Rhabditida</taxon>
        <taxon>Rhabditina</taxon>
        <taxon>Diplogasteromorpha</taxon>
        <taxon>Diplogasteroidea</taxon>
        <taxon>Neodiplogasteridae</taxon>
        <taxon>Pristionchus</taxon>
    </lineage>
</organism>
<proteinExistence type="predicted"/>
<dbReference type="EnsemblMetazoa" id="PPA42764.1">
    <property type="protein sequence ID" value="PPA42764.1"/>
    <property type="gene ID" value="WBGene00281133"/>
</dbReference>
<keyword evidence="2" id="KW-1185">Reference proteome</keyword>
<dbReference type="Proteomes" id="UP000005239">
    <property type="component" value="Unassembled WGS sequence"/>
</dbReference>
<evidence type="ECO:0000313" key="1">
    <source>
        <dbReference type="EnsemblMetazoa" id="PPA42764.1"/>
    </source>
</evidence>
<dbReference type="OrthoDB" id="72053at2759"/>
<gene>
    <name evidence="1" type="primary">WBGene00281133</name>
</gene>
<accession>A0A2A6BHR3</accession>
<reference evidence="2" key="1">
    <citation type="journal article" date="2008" name="Nat. Genet.">
        <title>The Pristionchus pacificus genome provides a unique perspective on nematode lifestyle and parasitism.</title>
        <authorList>
            <person name="Dieterich C."/>
            <person name="Clifton S.W."/>
            <person name="Schuster L.N."/>
            <person name="Chinwalla A."/>
            <person name="Delehaunty K."/>
            <person name="Dinkelacker I."/>
            <person name="Fulton L."/>
            <person name="Fulton R."/>
            <person name="Godfrey J."/>
            <person name="Minx P."/>
            <person name="Mitreva M."/>
            <person name="Roeseler W."/>
            <person name="Tian H."/>
            <person name="Witte H."/>
            <person name="Yang S.P."/>
            <person name="Wilson R.K."/>
            <person name="Sommer R.J."/>
        </authorList>
    </citation>
    <scope>NUCLEOTIDE SEQUENCE [LARGE SCALE GENOMIC DNA]</scope>
    <source>
        <strain evidence="2">PS312</strain>
    </source>
</reference>